<reference evidence="2" key="1">
    <citation type="submission" date="2020-06" db="EMBL/GenBank/DDBJ databases">
        <title>Stable isotope informed genome-resolved metagenomics uncovers potential trophic interactions in rhizosphere soil.</title>
        <authorList>
            <person name="Starr E.P."/>
            <person name="Shi S."/>
            <person name="Blazewicz S.J."/>
            <person name="Koch B.J."/>
            <person name="Probst A.J."/>
            <person name="Hungate B.A."/>
            <person name="Pett-Ridge J."/>
            <person name="Firestone M.K."/>
            <person name="Banfield J.F."/>
        </authorList>
    </citation>
    <scope>NUCLEOTIDE SEQUENCE</scope>
    <source>
        <strain evidence="2">YM_69_17</strain>
    </source>
</reference>
<evidence type="ECO:0000256" key="1">
    <source>
        <dbReference type="SAM" id="MobiDB-lite"/>
    </source>
</evidence>
<sequence length="80" mass="9276">MNPPAPGRVPYLRLVPSVEFEPARPVRLGLWLHLSILVETLRRRRSRVLSVERLSDHERRDVGLAPQSPAPHPRDLILWM</sequence>
<organism evidence="2 3">
    <name type="scientific">Inquilinus limosus</name>
    <dbReference type="NCBI Taxonomy" id="171674"/>
    <lineage>
        <taxon>Bacteria</taxon>
        <taxon>Pseudomonadati</taxon>
        <taxon>Pseudomonadota</taxon>
        <taxon>Alphaproteobacteria</taxon>
        <taxon>Rhodospirillales</taxon>
        <taxon>Rhodospirillaceae</taxon>
        <taxon>Inquilinus</taxon>
    </lineage>
</organism>
<dbReference type="Proteomes" id="UP000700706">
    <property type="component" value="Unassembled WGS sequence"/>
</dbReference>
<evidence type="ECO:0000313" key="2">
    <source>
        <dbReference type="EMBL" id="MBW8726549.1"/>
    </source>
</evidence>
<feature type="region of interest" description="Disordered" evidence="1">
    <location>
        <begin position="60"/>
        <end position="80"/>
    </location>
</feature>
<name>A0A952KLD7_9PROT</name>
<dbReference type="AlphaFoldDB" id="A0A952KLD7"/>
<evidence type="ECO:0000313" key="3">
    <source>
        <dbReference type="Proteomes" id="UP000700706"/>
    </source>
</evidence>
<accession>A0A952KLD7</accession>
<evidence type="ECO:0008006" key="4">
    <source>
        <dbReference type="Google" id="ProtNLM"/>
    </source>
</evidence>
<proteinExistence type="predicted"/>
<gene>
    <name evidence="2" type="ORF">JF625_15520</name>
</gene>
<comment type="caution">
    <text evidence="2">The sequence shown here is derived from an EMBL/GenBank/DDBJ whole genome shotgun (WGS) entry which is preliminary data.</text>
</comment>
<dbReference type="EMBL" id="JAEKLZ010000221">
    <property type="protein sequence ID" value="MBW8726549.1"/>
    <property type="molecule type" value="Genomic_DNA"/>
</dbReference>
<protein>
    <recommendedName>
        <fullName evidence="4">DUF1127 domain-containing protein</fullName>
    </recommendedName>
</protein>